<proteinExistence type="predicted"/>
<organism evidence="2 3">
    <name type="scientific">Heligmosomoides polygyrus</name>
    <name type="common">Parasitic roundworm</name>
    <dbReference type="NCBI Taxonomy" id="6339"/>
    <lineage>
        <taxon>Eukaryota</taxon>
        <taxon>Metazoa</taxon>
        <taxon>Ecdysozoa</taxon>
        <taxon>Nematoda</taxon>
        <taxon>Chromadorea</taxon>
        <taxon>Rhabditida</taxon>
        <taxon>Rhabditina</taxon>
        <taxon>Rhabditomorpha</taxon>
        <taxon>Strongyloidea</taxon>
        <taxon>Heligmosomidae</taxon>
        <taxon>Heligmosomoides</taxon>
    </lineage>
</organism>
<dbReference type="WBParaSite" id="HPBE_0000150901-mRNA-1">
    <property type="protein sequence ID" value="HPBE_0000150901-mRNA-1"/>
    <property type="gene ID" value="HPBE_0000150901"/>
</dbReference>
<evidence type="ECO:0000313" key="2">
    <source>
        <dbReference type="Proteomes" id="UP000050761"/>
    </source>
</evidence>
<dbReference type="AlphaFoldDB" id="A0A183F5R7"/>
<dbReference type="Proteomes" id="UP000050761">
    <property type="component" value="Unassembled WGS sequence"/>
</dbReference>
<gene>
    <name evidence="1" type="ORF">HPBE_LOCUS1510</name>
</gene>
<keyword evidence="2" id="KW-1185">Reference proteome</keyword>
<dbReference type="EMBL" id="UZAH01001675">
    <property type="protein sequence ID" value="VDO19892.1"/>
    <property type="molecule type" value="Genomic_DNA"/>
</dbReference>
<protein>
    <submittedName>
        <fullName evidence="1 3">Uncharacterized protein</fullName>
    </submittedName>
</protein>
<evidence type="ECO:0000313" key="3">
    <source>
        <dbReference type="WBParaSite" id="HPBE_0000150901-mRNA-1"/>
    </source>
</evidence>
<reference evidence="1 2" key="1">
    <citation type="submission" date="2018-11" db="EMBL/GenBank/DDBJ databases">
        <authorList>
            <consortium name="Pathogen Informatics"/>
        </authorList>
    </citation>
    <scope>NUCLEOTIDE SEQUENCE [LARGE SCALE GENOMIC DNA]</scope>
</reference>
<evidence type="ECO:0000313" key="1">
    <source>
        <dbReference type="EMBL" id="VDO19892.1"/>
    </source>
</evidence>
<reference evidence="3" key="2">
    <citation type="submission" date="2019-09" db="UniProtKB">
        <authorList>
            <consortium name="WormBaseParasite"/>
        </authorList>
    </citation>
    <scope>IDENTIFICATION</scope>
</reference>
<name>A0A183F5R7_HELPZ</name>
<accession>A0A183F5R7</accession>
<sequence>MRGIARKFQPPQKTYGRMFPDLGVVPPFITPAIDFRNLVKAYLRFTEEKLSGSSENSFGDLRRLKEIGNPKMVDMMMQQKMSTLLWRCYFETTIPIPLWAKA</sequence>
<accession>A0A3P7WQR5</accession>